<feature type="modified residue" description="4-aspartylphosphate" evidence="4">
    <location>
        <position position="54"/>
    </location>
</feature>
<gene>
    <name evidence="7" type="ORF">FLL46_09170</name>
</gene>
<dbReference type="PANTHER" id="PTHR44688:SF16">
    <property type="entry name" value="DNA-BINDING TRANSCRIPTIONAL ACTIVATOR DEVR_DOSR"/>
    <property type="match status" value="1"/>
</dbReference>
<dbReference type="SUPFAM" id="SSF52172">
    <property type="entry name" value="CheY-like"/>
    <property type="match status" value="1"/>
</dbReference>
<dbReference type="PROSITE" id="PS50110">
    <property type="entry name" value="RESPONSE_REGULATORY"/>
    <property type="match status" value="1"/>
</dbReference>
<dbReference type="PROSITE" id="PS50043">
    <property type="entry name" value="HTH_LUXR_2"/>
    <property type="match status" value="1"/>
</dbReference>
<organism evidence="7 8">
    <name type="scientific">Aliikangiella coralliicola</name>
    <dbReference type="NCBI Taxonomy" id="2592383"/>
    <lineage>
        <taxon>Bacteria</taxon>
        <taxon>Pseudomonadati</taxon>
        <taxon>Pseudomonadota</taxon>
        <taxon>Gammaproteobacteria</taxon>
        <taxon>Oceanospirillales</taxon>
        <taxon>Pleioneaceae</taxon>
        <taxon>Aliikangiella</taxon>
    </lineage>
</organism>
<protein>
    <submittedName>
        <fullName evidence="7">Response regulator transcription factor</fullName>
    </submittedName>
</protein>
<dbReference type="PRINTS" id="PR00038">
    <property type="entry name" value="HTHLUXR"/>
</dbReference>
<keyword evidence="2" id="KW-0238">DNA-binding</keyword>
<evidence type="ECO:0000259" key="6">
    <source>
        <dbReference type="PROSITE" id="PS50110"/>
    </source>
</evidence>
<dbReference type="RefSeq" id="WP_142893216.1">
    <property type="nucleotide sequence ID" value="NZ_ML660163.1"/>
</dbReference>
<dbReference type="SMART" id="SM00421">
    <property type="entry name" value="HTH_LUXR"/>
    <property type="match status" value="1"/>
</dbReference>
<dbReference type="CDD" id="cd06170">
    <property type="entry name" value="LuxR_C_like"/>
    <property type="match status" value="1"/>
</dbReference>
<dbReference type="GO" id="GO:0006355">
    <property type="term" value="P:regulation of DNA-templated transcription"/>
    <property type="evidence" value="ECO:0007669"/>
    <property type="project" value="InterPro"/>
</dbReference>
<dbReference type="EMBL" id="VIKS01000005">
    <property type="protein sequence ID" value="TQV87975.1"/>
    <property type="molecule type" value="Genomic_DNA"/>
</dbReference>
<name>A0A545UEV6_9GAMM</name>
<keyword evidence="1" id="KW-0805">Transcription regulation</keyword>
<proteinExistence type="predicted"/>
<evidence type="ECO:0000256" key="4">
    <source>
        <dbReference type="PROSITE-ProRule" id="PRU00169"/>
    </source>
</evidence>
<accession>A0A545UEV6</accession>
<dbReference type="InterPro" id="IPR000792">
    <property type="entry name" value="Tscrpt_reg_LuxR_C"/>
</dbReference>
<dbReference type="InterPro" id="IPR016032">
    <property type="entry name" value="Sig_transdc_resp-reg_C-effctor"/>
</dbReference>
<dbReference type="InterPro" id="IPR011006">
    <property type="entry name" value="CheY-like_superfamily"/>
</dbReference>
<reference evidence="7 8" key="1">
    <citation type="submission" date="2019-07" db="EMBL/GenBank/DDBJ databases">
        <title>Draft genome for Aliikangiella sp. M105.</title>
        <authorList>
            <person name="Wang G."/>
        </authorList>
    </citation>
    <scope>NUCLEOTIDE SEQUENCE [LARGE SCALE GENOMIC DNA]</scope>
    <source>
        <strain evidence="7 8">M105</strain>
    </source>
</reference>
<keyword evidence="3" id="KW-0804">Transcription</keyword>
<dbReference type="Pfam" id="PF00072">
    <property type="entry name" value="Response_reg"/>
    <property type="match status" value="1"/>
</dbReference>
<dbReference type="Gene3D" id="3.40.50.2300">
    <property type="match status" value="1"/>
</dbReference>
<feature type="domain" description="HTH luxR-type" evidence="5">
    <location>
        <begin position="135"/>
        <end position="200"/>
    </location>
</feature>
<dbReference type="Gene3D" id="1.10.10.10">
    <property type="entry name" value="Winged helix-like DNA-binding domain superfamily/Winged helix DNA-binding domain"/>
    <property type="match status" value="1"/>
</dbReference>
<dbReference type="Pfam" id="PF00196">
    <property type="entry name" value="GerE"/>
    <property type="match status" value="1"/>
</dbReference>
<dbReference type="GO" id="GO:0000160">
    <property type="term" value="P:phosphorelay signal transduction system"/>
    <property type="evidence" value="ECO:0007669"/>
    <property type="project" value="InterPro"/>
</dbReference>
<dbReference type="PANTHER" id="PTHR44688">
    <property type="entry name" value="DNA-BINDING TRANSCRIPTIONAL ACTIVATOR DEVR_DOSR"/>
    <property type="match status" value="1"/>
</dbReference>
<feature type="domain" description="Response regulatory" evidence="6">
    <location>
        <begin position="5"/>
        <end position="119"/>
    </location>
</feature>
<keyword evidence="4" id="KW-0597">Phosphoprotein</keyword>
<dbReference type="OrthoDB" id="9802186at2"/>
<dbReference type="InterPro" id="IPR036388">
    <property type="entry name" value="WH-like_DNA-bd_sf"/>
</dbReference>
<keyword evidence="8" id="KW-1185">Reference proteome</keyword>
<evidence type="ECO:0000256" key="1">
    <source>
        <dbReference type="ARBA" id="ARBA00023015"/>
    </source>
</evidence>
<dbReference type="GO" id="GO:0003677">
    <property type="term" value="F:DNA binding"/>
    <property type="evidence" value="ECO:0007669"/>
    <property type="project" value="UniProtKB-KW"/>
</dbReference>
<dbReference type="SUPFAM" id="SSF46894">
    <property type="entry name" value="C-terminal effector domain of the bipartite response regulators"/>
    <property type="match status" value="1"/>
</dbReference>
<evidence type="ECO:0000256" key="2">
    <source>
        <dbReference type="ARBA" id="ARBA00023125"/>
    </source>
</evidence>
<evidence type="ECO:0000259" key="5">
    <source>
        <dbReference type="PROSITE" id="PS50043"/>
    </source>
</evidence>
<evidence type="ECO:0000313" key="7">
    <source>
        <dbReference type="EMBL" id="TQV87975.1"/>
    </source>
</evidence>
<evidence type="ECO:0000256" key="3">
    <source>
        <dbReference type="ARBA" id="ARBA00023163"/>
    </source>
</evidence>
<dbReference type="SMART" id="SM00448">
    <property type="entry name" value="REC"/>
    <property type="match status" value="1"/>
</dbReference>
<dbReference type="InterPro" id="IPR001789">
    <property type="entry name" value="Sig_transdc_resp-reg_receiver"/>
</dbReference>
<sequence length="203" mass="23440">MKDLSIYIIDDEQTHADYTKLLVDSLNYPTEIYLSALEFLKNYDSLHPSVVISDVIMPDLTGLELLDKMKDWEYLPSVVFLTGFANVSMVKKALKQGAYDFVEKPIDAESFIKILHNAIEHASNQYQQYSELLELNRKIGLLTEREKQIFDLLLSGVTNKEIESQLFISKRTIETHRLNILHKFDAANLTELMSQFIKHNKAI</sequence>
<dbReference type="AlphaFoldDB" id="A0A545UEV6"/>
<evidence type="ECO:0000313" key="8">
    <source>
        <dbReference type="Proteomes" id="UP000315439"/>
    </source>
</evidence>
<dbReference type="Proteomes" id="UP000315439">
    <property type="component" value="Unassembled WGS sequence"/>
</dbReference>
<comment type="caution">
    <text evidence="7">The sequence shown here is derived from an EMBL/GenBank/DDBJ whole genome shotgun (WGS) entry which is preliminary data.</text>
</comment>